<reference evidence="2" key="1">
    <citation type="journal article" date="2013" name="Nat. Genet.">
        <title>The draft genomes of soft-shell turtle and green sea turtle yield insights into the development and evolution of the turtle-specific body plan.</title>
        <authorList>
            <person name="Wang Z."/>
            <person name="Pascual-Anaya J."/>
            <person name="Zadissa A."/>
            <person name="Li W."/>
            <person name="Niimura Y."/>
            <person name="Huang Z."/>
            <person name="Li C."/>
            <person name="White S."/>
            <person name="Xiong Z."/>
            <person name="Fang D."/>
            <person name="Wang B."/>
            <person name="Ming Y."/>
            <person name="Chen Y."/>
            <person name="Zheng Y."/>
            <person name="Kuraku S."/>
            <person name="Pignatelli M."/>
            <person name="Herrero J."/>
            <person name="Beal K."/>
            <person name="Nozawa M."/>
            <person name="Li Q."/>
            <person name="Wang J."/>
            <person name="Zhang H."/>
            <person name="Yu L."/>
            <person name="Shigenobu S."/>
            <person name="Wang J."/>
            <person name="Liu J."/>
            <person name="Flicek P."/>
            <person name="Searle S."/>
            <person name="Wang J."/>
            <person name="Kuratani S."/>
            <person name="Yin Y."/>
            <person name="Aken B."/>
            <person name="Zhang G."/>
            <person name="Irie N."/>
        </authorList>
    </citation>
    <scope>NUCLEOTIDE SEQUENCE [LARGE SCALE GENOMIC DNA]</scope>
</reference>
<protein>
    <submittedName>
        <fullName evidence="1">Uncharacterized protein</fullName>
    </submittedName>
</protein>
<dbReference type="Proteomes" id="UP000031443">
    <property type="component" value="Unassembled WGS sequence"/>
</dbReference>
<keyword evidence="2" id="KW-1185">Reference proteome</keyword>
<dbReference type="AlphaFoldDB" id="M7BWS4"/>
<name>M7BWS4_CHEMY</name>
<accession>M7BWS4</accession>
<sequence>MEWKSIDFMKKLIQIQTDIIFLSKCKQMDIIPKGLKSLVLMAHSASLLFDSFFTSFSSSCKRKIASMPYAVADALQVLLRGDLRGAHYARRSSVRVVNTQSELIVTGKQESLMLVHVLRSCWMPVVKLKPSVGQFMLVLVLKNIQPNHQGAICVFLDWPPQGYPGPSDYLFWGEPVTVGLIL</sequence>
<gene>
    <name evidence="1" type="ORF">UY3_02428</name>
</gene>
<proteinExistence type="predicted"/>
<evidence type="ECO:0000313" key="1">
    <source>
        <dbReference type="EMBL" id="EMP40265.1"/>
    </source>
</evidence>
<dbReference type="EMBL" id="KB514175">
    <property type="protein sequence ID" value="EMP40265.1"/>
    <property type="molecule type" value="Genomic_DNA"/>
</dbReference>
<evidence type="ECO:0000313" key="2">
    <source>
        <dbReference type="Proteomes" id="UP000031443"/>
    </source>
</evidence>
<organism evidence="1 2">
    <name type="scientific">Chelonia mydas</name>
    <name type="common">Green sea-turtle</name>
    <name type="synonym">Chelonia agassizi</name>
    <dbReference type="NCBI Taxonomy" id="8469"/>
    <lineage>
        <taxon>Eukaryota</taxon>
        <taxon>Metazoa</taxon>
        <taxon>Chordata</taxon>
        <taxon>Craniata</taxon>
        <taxon>Vertebrata</taxon>
        <taxon>Euteleostomi</taxon>
        <taxon>Archelosauria</taxon>
        <taxon>Testudinata</taxon>
        <taxon>Testudines</taxon>
        <taxon>Cryptodira</taxon>
        <taxon>Durocryptodira</taxon>
        <taxon>Americhelydia</taxon>
        <taxon>Chelonioidea</taxon>
        <taxon>Cheloniidae</taxon>
        <taxon>Chelonia</taxon>
    </lineage>
</organism>